<dbReference type="PRINTS" id="PR00364">
    <property type="entry name" value="DISEASERSIST"/>
</dbReference>
<gene>
    <name evidence="6" type="ORF">OSB04_015385</name>
</gene>
<evidence type="ECO:0000256" key="4">
    <source>
        <dbReference type="ARBA" id="ARBA00023027"/>
    </source>
</evidence>
<dbReference type="InterPro" id="IPR027417">
    <property type="entry name" value="P-loop_NTPase"/>
</dbReference>
<dbReference type="PANTHER" id="PTHR11017">
    <property type="entry name" value="LEUCINE-RICH REPEAT-CONTAINING PROTEIN"/>
    <property type="match status" value="1"/>
</dbReference>
<feature type="non-terminal residue" evidence="6">
    <location>
        <position position="1"/>
    </location>
</feature>
<dbReference type="InterPro" id="IPR032675">
    <property type="entry name" value="LRR_dom_sf"/>
</dbReference>
<evidence type="ECO:0000256" key="3">
    <source>
        <dbReference type="ARBA" id="ARBA00022821"/>
    </source>
</evidence>
<reference evidence="6" key="1">
    <citation type="submission" date="2023-03" db="EMBL/GenBank/DDBJ databases">
        <title>Chromosome-scale reference genome and RAD-based genetic map of yellow starthistle (Centaurea solstitialis) reveal putative structural variation and QTLs associated with invader traits.</title>
        <authorList>
            <person name="Reatini B."/>
            <person name="Cang F.A."/>
            <person name="Jiang Q."/>
            <person name="Mckibben M.T.W."/>
            <person name="Barker M.S."/>
            <person name="Rieseberg L.H."/>
            <person name="Dlugosch K.M."/>
        </authorList>
    </citation>
    <scope>NUCLEOTIDE SEQUENCE</scope>
    <source>
        <strain evidence="6">CAN-66</strain>
        <tissue evidence="6">Leaf</tissue>
    </source>
</reference>
<dbReference type="SUPFAM" id="SSF46785">
    <property type="entry name" value="Winged helix' DNA-binding domain"/>
    <property type="match status" value="1"/>
</dbReference>
<evidence type="ECO:0000313" key="6">
    <source>
        <dbReference type="EMBL" id="KAJ9551340.1"/>
    </source>
</evidence>
<keyword evidence="7" id="KW-1185">Reference proteome</keyword>
<proteinExistence type="predicted"/>
<dbReference type="InterPro" id="IPR035897">
    <property type="entry name" value="Toll_tir_struct_dom_sf"/>
</dbReference>
<protein>
    <recommendedName>
        <fullName evidence="5">TIR domain-containing protein</fullName>
    </recommendedName>
</protein>
<dbReference type="Gene3D" id="3.80.10.10">
    <property type="entry name" value="Ribonuclease Inhibitor"/>
    <property type="match status" value="2"/>
</dbReference>
<keyword evidence="2" id="KW-0677">Repeat</keyword>
<evidence type="ECO:0000313" key="7">
    <source>
        <dbReference type="Proteomes" id="UP001172457"/>
    </source>
</evidence>
<dbReference type="SUPFAM" id="SSF52200">
    <property type="entry name" value="Toll/Interleukin receptor TIR domain"/>
    <property type="match status" value="1"/>
</dbReference>
<keyword evidence="4" id="KW-0520">NAD</keyword>
<name>A0AA38SYX6_9ASTR</name>
<dbReference type="PROSITE" id="PS50104">
    <property type="entry name" value="TIR"/>
    <property type="match status" value="1"/>
</dbReference>
<dbReference type="Gene3D" id="1.10.8.430">
    <property type="entry name" value="Helical domain of apoptotic protease-activating factors"/>
    <property type="match status" value="1"/>
</dbReference>
<evidence type="ECO:0000256" key="1">
    <source>
        <dbReference type="ARBA" id="ARBA00022614"/>
    </source>
</evidence>
<dbReference type="InterPro" id="IPR000157">
    <property type="entry name" value="TIR_dom"/>
</dbReference>
<dbReference type="InterPro" id="IPR042197">
    <property type="entry name" value="Apaf_helical"/>
</dbReference>
<accession>A0AA38SYX6</accession>
<sequence>MLYNKNLHHYALQESVIVHLLARILQSYTLMASSSTSSIPNTSFKYDVFLSFRGEDTHKTFVDHLYDALKRQGIDTYKDDKNLNKGKKISTQLFQAIENSRFQVIVFSKDYVSSSWCLQELTKIMECQKMPTEHSVYPIFYHVEPTQVRKQSGEFGIAFSKHENDEAAEKWRKALAEASSFSGWELRTTNDGHEAEFIKLVVKEISLKLPSMIYESRGWEGSGKTTLARAVFDQICNEFEGSSFVENVRECSNSLLLGMKSLQQQVLRDVLNRPDITVTGVFDGKKLMKKYMPGRKALVVLDDVDDIYRAAQGFSRCAFQTESPILGYEELSKKVVHYAAGLPLTITVLGSSLCDTDKHVWIANLKKLKKIPLDEVQKKLELSYMGLDADCKAIFLDVACILKGWSKDQAIRVLESRGFHAIHGLDVLEKKSLVTTRDGCLDMHDRIEEMGRYIVRRLHPNEPNKHSRLWVTEEIEGILANNLGTAETECICLFTSSKMNQEVLMKGLEKMEKLRLLFLHIDDIYSNWKLDKVYQYFPNSIQYLKWSSYPFCSLPTTFQASDLVGLDMSGSKMEQLWEGGEKRVLEKLRFLDLSFSKLRSLDLGLAPNLEILNLKCCEDLVELDMQCLVKLDMPRYYPQLKYLNLSCPDLRYFNLGLIPKIEAFSSFIINRIIVCNPRLKPKECEDEFDMSLECPQLKSLKLYIPKLSILNLGPTPNLQTLKLKGSYSLVELHMHDERREGNVEALTLDGNDVLVEQFHVSNGDVKLESLAIERCSKLKTLDLRRTPNLESLCLEECSSLVEFHVPGGDVKLESLAIERCSKLKTLDLRRTPKLESLCLEGCSSLVKLHAPVGGVKRLNLKGHLSTKSVDVHTKRLYSSILKFEFECLYKEDLPSSIGNVEKLISEGLFCACIDLESFFGRICGLQCLTKLTLEGNISELPKDIDRLEHLKCLELRFCELLEKLPEDLGRLERLETLRLQGCIVLRDIPNSICRMKSLRFFVLHGCNMVEELPEELGQLECLGHLDITGTCINNLSQSILLLREQGLRISRPDNRTRPAATTNKDGQKIEDGVWNPFKSKLAAAVDNILM</sequence>
<dbReference type="SUPFAM" id="SSF52540">
    <property type="entry name" value="P-loop containing nucleoside triphosphate hydrolases"/>
    <property type="match status" value="1"/>
</dbReference>
<dbReference type="SUPFAM" id="SSF52058">
    <property type="entry name" value="L domain-like"/>
    <property type="match status" value="2"/>
</dbReference>
<dbReference type="PANTHER" id="PTHR11017:SF544">
    <property type="entry name" value="ADP-RIBOSYL CYCLASE_CYCLIC ADP-RIBOSE HYDROLASE"/>
    <property type="match status" value="1"/>
</dbReference>
<dbReference type="EMBL" id="JARYMX010000004">
    <property type="protein sequence ID" value="KAJ9551340.1"/>
    <property type="molecule type" value="Genomic_DNA"/>
</dbReference>
<evidence type="ECO:0000256" key="2">
    <source>
        <dbReference type="ARBA" id="ARBA00022737"/>
    </source>
</evidence>
<keyword evidence="1" id="KW-0433">Leucine-rich repeat</keyword>
<dbReference type="SMART" id="SM00255">
    <property type="entry name" value="TIR"/>
    <property type="match status" value="1"/>
</dbReference>
<dbReference type="InterPro" id="IPR036390">
    <property type="entry name" value="WH_DNA-bd_sf"/>
</dbReference>
<dbReference type="FunFam" id="3.40.50.10140:FF:000007">
    <property type="entry name" value="Disease resistance protein (TIR-NBS-LRR class)"/>
    <property type="match status" value="1"/>
</dbReference>
<dbReference type="GO" id="GO:0007165">
    <property type="term" value="P:signal transduction"/>
    <property type="evidence" value="ECO:0007669"/>
    <property type="project" value="InterPro"/>
</dbReference>
<keyword evidence="3" id="KW-0611">Plant defense</keyword>
<dbReference type="Proteomes" id="UP001172457">
    <property type="component" value="Chromosome 4"/>
</dbReference>
<dbReference type="InterPro" id="IPR044974">
    <property type="entry name" value="Disease_R_plants"/>
</dbReference>
<dbReference type="Pfam" id="PF00931">
    <property type="entry name" value="NB-ARC"/>
    <property type="match status" value="1"/>
</dbReference>
<comment type="caution">
    <text evidence="6">The sequence shown here is derived from an EMBL/GenBank/DDBJ whole genome shotgun (WGS) entry which is preliminary data.</text>
</comment>
<dbReference type="Pfam" id="PF23282">
    <property type="entry name" value="WHD_ROQ1"/>
    <property type="match status" value="1"/>
</dbReference>
<evidence type="ECO:0000259" key="5">
    <source>
        <dbReference type="PROSITE" id="PS50104"/>
    </source>
</evidence>
<dbReference type="InterPro" id="IPR058192">
    <property type="entry name" value="WHD_ROQ1-like"/>
</dbReference>
<dbReference type="GO" id="GO:0006952">
    <property type="term" value="P:defense response"/>
    <property type="evidence" value="ECO:0007669"/>
    <property type="project" value="UniProtKB-KW"/>
</dbReference>
<dbReference type="Pfam" id="PF01582">
    <property type="entry name" value="TIR"/>
    <property type="match status" value="1"/>
</dbReference>
<feature type="domain" description="TIR" evidence="5">
    <location>
        <begin position="44"/>
        <end position="209"/>
    </location>
</feature>
<dbReference type="Gene3D" id="3.40.50.10140">
    <property type="entry name" value="Toll/interleukin-1 receptor homology (TIR) domain"/>
    <property type="match status" value="1"/>
</dbReference>
<organism evidence="6 7">
    <name type="scientific">Centaurea solstitialis</name>
    <name type="common">yellow star-thistle</name>
    <dbReference type="NCBI Taxonomy" id="347529"/>
    <lineage>
        <taxon>Eukaryota</taxon>
        <taxon>Viridiplantae</taxon>
        <taxon>Streptophyta</taxon>
        <taxon>Embryophyta</taxon>
        <taxon>Tracheophyta</taxon>
        <taxon>Spermatophyta</taxon>
        <taxon>Magnoliopsida</taxon>
        <taxon>eudicotyledons</taxon>
        <taxon>Gunneridae</taxon>
        <taxon>Pentapetalae</taxon>
        <taxon>asterids</taxon>
        <taxon>campanulids</taxon>
        <taxon>Asterales</taxon>
        <taxon>Asteraceae</taxon>
        <taxon>Carduoideae</taxon>
        <taxon>Cardueae</taxon>
        <taxon>Centaureinae</taxon>
        <taxon>Centaurea</taxon>
    </lineage>
</organism>
<dbReference type="AlphaFoldDB" id="A0AA38SYX6"/>
<dbReference type="InterPro" id="IPR002182">
    <property type="entry name" value="NB-ARC"/>
</dbReference>